<keyword evidence="3" id="KW-1185">Reference proteome</keyword>
<feature type="domain" description="Complex 1 LYR protein" evidence="1">
    <location>
        <begin position="10"/>
        <end position="58"/>
    </location>
</feature>
<dbReference type="PANTHER" id="PTHR13166">
    <property type="entry name" value="PROTEIN C6ORF149"/>
    <property type="match status" value="1"/>
</dbReference>
<name>A0A1D1UZ01_RAMVA</name>
<reference evidence="2 3" key="1">
    <citation type="journal article" date="2016" name="Nat. Commun.">
        <title>Extremotolerant tardigrade genome and improved radiotolerance of human cultured cells by tardigrade-unique protein.</title>
        <authorList>
            <person name="Hashimoto T."/>
            <person name="Horikawa D.D."/>
            <person name="Saito Y."/>
            <person name="Kuwahara H."/>
            <person name="Kozuka-Hata H."/>
            <person name="Shin-I T."/>
            <person name="Minakuchi Y."/>
            <person name="Ohishi K."/>
            <person name="Motoyama A."/>
            <person name="Aizu T."/>
            <person name="Enomoto A."/>
            <person name="Kondo K."/>
            <person name="Tanaka S."/>
            <person name="Hara Y."/>
            <person name="Koshikawa S."/>
            <person name="Sagara H."/>
            <person name="Miura T."/>
            <person name="Yokobori S."/>
            <person name="Miyagawa K."/>
            <person name="Suzuki Y."/>
            <person name="Kubo T."/>
            <person name="Oyama M."/>
            <person name="Kohara Y."/>
            <person name="Fujiyama A."/>
            <person name="Arakawa K."/>
            <person name="Katayama T."/>
            <person name="Toyoda A."/>
            <person name="Kunieda T."/>
        </authorList>
    </citation>
    <scope>NUCLEOTIDE SEQUENCE [LARGE SCALE GENOMIC DNA]</scope>
    <source>
        <strain evidence="2 3">YOKOZUNA-1</strain>
    </source>
</reference>
<evidence type="ECO:0000313" key="3">
    <source>
        <dbReference type="Proteomes" id="UP000186922"/>
    </source>
</evidence>
<organism evidence="2 3">
    <name type="scientific">Ramazzottius varieornatus</name>
    <name type="common">Water bear</name>
    <name type="synonym">Tardigrade</name>
    <dbReference type="NCBI Taxonomy" id="947166"/>
    <lineage>
        <taxon>Eukaryota</taxon>
        <taxon>Metazoa</taxon>
        <taxon>Ecdysozoa</taxon>
        <taxon>Tardigrada</taxon>
        <taxon>Eutardigrada</taxon>
        <taxon>Parachela</taxon>
        <taxon>Hypsibioidea</taxon>
        <taxon>Ramazzottiidae</taxon>
        <taxon>Ramazzottius</taxon>
    </lineage>
</organism>
<dbReference type="GO" id="GO:0005739">
    <property type="term" value="C:mitochondrion"/>
    <property type="evidence" value="ECO:0007669"/>
    <property type="project" value="TreeGrafter"/>
</dbReference>
<dbReference type="EMBL" id="BDGG01000003">
    <property type="protein sequence ID" value="GAU94846.1"/>
    <property type="molecule type" value="Genomic_DNA"/>
</dbReference>
<dbReference type="OrthoDB" id="277888at2759"/>
<comment type="caution">
    <text evidence="2">The sequence shown here is derived from an EMBL/GenBank/DDBJ whole genome shotgun (WGS) entry which is preliminary data.</text>
</comment>
<dbReference type="STRING" id="947166.A0A1D1UZ01"/>
<proteinExistence type="predicted"/>
<sequence>MSHVATSRVQALKLYKNLLRYSQRLQYTDKDYFVERIRTEFEQNRDVQDQAELDRCLKVKQTNPLPF</sequence>
<dbReference type="InterPro" id="IPR008011">
    <property type="entry name" value="Complex1_LYR_dom"/>
</dbReference>
<dbReference type="PANTHER" id="PTHR13166:SF7">
    <property type="entry name" value="LYR MOTIF-CONTAINING PROTEIN 4"/>
    <property type="match status" value="1"/>
</dbReference>
<dbReference type="AlphaFoldDB" id="A0A1D1UZ01"/>
<accession>A0A1D1UZ01</accession>
<dbReference type="Pfam" id="PF05347">
    <property type="entry name" value="Complex1_LYR"/>
    <property type="match status" value="1"/>
</dbReference>
<dbReference type="GO" id="GO:0016226">
    <property type="term" value="P:iron-sulfur cluster assembly"/>
    <property type="evidence" value="ECO:0007669"/>
    <property type="project" value="TreeGrafter"/>
</dbReference>
<gene>
    <name evidence="2" type="primary">RvY_06554-1</name>
    <name evidence="2" type="synonym">RvY_06554.1</name>
    <name evidence="2" type="ORF">RvY_06554</name>
</gene>
<dbReference type="GO" id="GO:1990221">
    <property type="term" value="C:L-cysteine desulfurase complex"/>
    <property type="evidence" value="ECO:0007669"/>
    <property type="project" value="TreeGrafter"/>
</dbReference>
<evidence type="ECO:0000313" key="2">
    <source>
        <dbReference type="EMBL" id="GAU94846.1"/>
    </source>
</evidence>
<protein>
    <recommendedName>
        <fullName evidence="1">Complex 1 LYR protein domain-containing protein</fullName>
    </recommendedName>
</protein>
<dbReference type="Proteomes" id="UP000186922">
    <property type="component" value="Unassembled WGS sequence"/>
</dbReference>
<dbReference type="InterPro" id="IPR051522">
    <property type="entry name" value="ISC_assembly_LYR"/>
</dbReference>
<evidence type="ECO:0000259" key="1">
    <source>
        <dbReference type="Pfam" id="PF05347"/>
    </source>
</evidence>